<sequence length="461" mass="54629">MHQSIVKKEIRNILVTYLLTWLIVLIVVTARISRGKRTFSEAATLFFEFLSNSSFIVAIHVLFALFLLTFWIIRYFFRLNKKKGSKVFLKQLFYRLLAPILVVFLVFKSLVFANSNENYDFEWNNELMNSALVPSDYYALDNMHRGMSVFGWRSEQNEASVDSLIKANVEWVAVIPFIDQEDETSKTVRRPIDKDAEWTSRDSSFINTIQTIHDKGLHVQLKPHLWTFNGWRANLTLESDAEWSTWFDSYEAYMLYYARMAEFTNSELFCIGTELKTSIKKQPERWITLIRKIREIYSGKLTYAANWHDEYEYIDFWNELDYIGIQAYFPLTKNKNPDLETIEKGWSRHLKKLETLHQTYQKPILFTEVGYKSDASATVKPWEWDSFLSVLSERKSDQTQQLAYEALFKQLWYKPWFAGMYIWQWDNRSTKEDAPTNLDFSPRFKPAENVIAKWFGKPTSK</sequence>
<evidence type="ECO:0008006" key="4">
    <source>
        <dbReference type="Google" id="ProtNLM"/>
    </source>
</evidence>
<evidence type="ECO:0000313" key="2">
    <source>
        <dbReference type="EMBL" id="MDT0621976.1"/>
    </source>
</evidence>
<name>A0ABU3BIH3_9FLAO</name>
<feature type="transmembrane region" description="Helical" evidence="1">
    <location>
        <begin position="12"/>
        <end position="33"/>
    </location>
</feature>
<dbReference type="InterPro" id="IPR055151">
    <property type="entry name" value="GH113"/>
</dbReference>
<keyword evidence="1" id="KW-1133">Transmembrane helix</keyword>
<keyword evidence="3" id="KW-1185">Reference proteome</keyword>
<dbReference type="InterPro" id="IPR017853">
    <property type="entry name" value="GH"/>
</dbReference>
<dbReference type="SUPFAM" id="SSF51445">
    <property type="entry name" value="(Trans)glycosidases"/>
    <property type="match status" value="1"/>
</dbReference>
<dbReference type="Pfam" id="PF22612">
    <property type="entry name" value="GH113"/>
    <property type="match status" value="1"/>
</dbReference>
<protein>
    <recommendedName>
        <fullName evidence="4">Glycoside hydrolase</fullName>
    </recommendedName>
</protein>
<dbReference type="CDD" id="cd19608">
    <property type="entry name" value="GH113_mannanase-like"/>
    <property type="match status" value="1"/>
</dbReference>
<dbReference type="Gene3D" id="3.20.20.80">
    <property type="entry name" value="Glycosidases"/>
    <property type="match status" value="1"/>
</dbReference>
<proteinExistence type="predicted"/>
<comment type="caution">
    <text evidence="2">The sequence shown here is derived from an EMBL/GenBank/DDBJ whole genome shotgun (WGS) entry which is preliminary data.</text>
</comment>
<accession>A0ABU3BIH3</accession>
<evidence type="ECO:0000256" key="1">
    <source>
        <dbReference type="SAM" id="Phobius"/>
    </source>
</evidence>
<reference evidence="2 3" key="1">
    <citation type="submission" date="2023-09" db="EMBL/GenBank/DDBJ databases">
        <authorList>
            <person name="Rey-Velasco X."/>
        </authorList>
    </citation>
    <scope>NUCLEOTIDE SEQUENCE [LARGE SCALE GENOMIC DNA]</scope>
    <source>
        <strain evidence="2 3">P007</strain>
    </source>
</reference>
<dbReference type="RefSeq" id="WP_311387937.1">
    <property type="nucleotide sequence ID" value="NZ_JAVRHU010000002.1"/>
</dbReference>
<keyword evidence="1" id="KW-0472">Membrane</keyword>
<feature type="transmembrane region" description="Helical" evidence="1">
    <location>
        <begin position="53"/>
        <end position="73"/>
    </location>
</feature>
<gene>
    <name evidence="2" type="ORF">RM520_10070</name>
</gene>
<organism evidence="2 3">
    <name type="scientific">Croceitalea vernalis</name>
    <dbReference type="NCBI Taxonomy" id="3075599"/>
    <lineage>
        <taxon>Bacteria</taxon>
        <taxon>Pseudomonadati</taxon>
        <taxon>Bacteroidota</taxon>
        <taxon>Flavobacteriia</taxon>
        <taxon>Flavobacteriales</taxon>
        <taxon>Flavobacteriaceae</taxon>
        <taxon>Croceitalea</taxon>
    </lineage>
</organism>
<keyword evidence="1" id="KW-0812">Transmembrane</keyword>
<dbReference type="EMBL" id="JAVRHU010000002">
    <property type="protein sequence ID" value="MDT0621976.1"/>
    <property type="molecule type" value="Genomic_DNA"/>
</dbReference>
<evidence type="ECO:0000313" key="3">
    <source>
        <dbReference type="Proteomes" id="UP001250662"/>
    </source>
</evidence>
<feature type="transmembrane region" description="Helical" evidence="1">
    <location>
        <begin position="93"/>
        <end position="113"/>
    </location>
</feature>
<dbReference type="Proteomes" id="UP001250662">
    <property type="component" value="Unassembled WGS sequence"/>
</dbReference>